<proteinExistence type="predicted"/>
<organism evidence="1 2">
    <name type="scientific">Pisum sativum</name>
    <name type="common">Garden pea</name>
    <name type="synonym">Lathyrus oleraceus</name>
    <dbReference type="NCBI Taxonomy" id="3888"/>
    <lineage>
        <taxon>Eukaryota</taxon>
        <taxon>Viridiplantae</taxon>
        <taxon>Streptophyta</taxon>
        <taxon>Embryophyta</taxon>
        <taxon>Tracheophyta</taxon>
        <taxon>Spermatophyta</taxon>
        <taxon>Magnoliopsida</taxon>
        <taxon>eudicotyledons</taxon>
        <taxon>Gunneridae</taxon>
        <taxon>Pentapetalae</taxon>
        <taxon>rosids</taxon>
        <taxon>fabids</taxon>
        <taxon>Fabales</taxon>
        <taxon>Fabaceae</taxon>
        <taxon>Papilionoideae</taxon>
        <taxon>50 kb inversion clade</taxon>
        <taxon>NPAAA clade</taxon>
        <taxon>Hologalegina</taxon>
        <taxon>IRL clade</taxon>
        <taxon>Fabeae</taxon>
        <taxon>Lathyrus</taxon>
    </lineage>
</organism>
<comment type="caution">
    <text evidence="1">The sequence shown here is derived from an EMBL/GenBank/DDBJ whole genome shotgun (WGS) entry which is preliminary data.</text>
</comment>
<gene>
    <name evidence="1" type="ORF">KIW84_040606</name>
</gene>
<evidence type="ECO:0000313" key="1">
    <source>
        <dbReference type="EMBL" id="KAI5415224.1"/>
    </source>
</evidence>
<feature type="non-terminal residue" evidence="1">
    <location>
        <position position="1"/>
    </location>
</feature>
<dbReference type="AlphaFoldDB" id="A0A9D5AQB9"/>
<reference evidence="1 2" key="1">
    <citation type="journal article" date="2022" name="Nat. Genet.">
        <title>Improved pea reference genome and pan-genome highlight genomic features and evolutionary characteristics.</title>
        <authorList>
            <person name="Yang T."/>
            <person name="Liu R."/>
            <person name="Luo Y."/>
            <person name="Hu S."/>
            <person name="Wang D."/>
            <person name="Wang C."/>
            <person name="Pandey M.K."/>
            <person name="Ge S."/>
            <person name="Xu Q."/>
            <person name="Li N."/>
            <person name="Li G."/>
            <person name="Huang Y."/>
            <person name="Saxena R.K."/>
            <person name="Ji Y."/>
            <person name="Li M."/>
            <person name="Yan X."/>
            <person name="He Y."/>
            <person name="Liu Y."/>
            <person name="Wang X."/>
            <person name="Xiang C."/>
            <person name="Varshney R.K."/>
            <person name="Ding H."/>
            <person name="Gao S."/>
            <person name="Zong X."/>
        </authorList>
    </citation>
    <scope>NUCLEOTIDE SEQUENCE [LARGE SCALE GENOMIC DNA]</scope>
    <source>
        <strain evidence="1 2">cv. Zhongwan 6</strain>
    </source>
</reference>
<name>A0A9D5AQB9_PEA</name>
<sequence>HGRITKDEVLEMMIDHIGDGLREANHKLDKAKGAHARFNYIKKIYTVELHRAHQALSDDEQVKFHKAHAMRAYILYLVDTSIFMDKSVTYTDVIYLQYFLDFE</sequence>
<dbReference type="EMBL" id="JAMSHJ010000004">
    <property type="protein sequence ID" value="KAI5415224.1"/>
    <property type="molecule type" value="Genomic_DNA"/>
</dbReference>
<protein>
    <submittedName>
        <fullName evidence="1">Uncharacterized protein</fullName>
    </submittedName>
</protein>
<dbReference type="Proteomes" id="UP001058974">
    <property type="component" value="Chromosome 4"/>
</dbReference>
<accession>A0A9D5AQB9</accession>
<keyword evidence="2" id="KW-1185">Reference proteome</keyword>
<evidence type="ECO:0000313" key="2">
    <source>
        <dbReference type="Proteomes" id="UP001058974"/>
    </source>
</evidence>
<dbReference type="Gramene" id="Psat04G0060600-T1">
    <property type="protein sequence ID" value="KAI5415224.1"/>
    <property type="gene ID" value="KIW84_040606"/>
</dbReference>